<accession>A0ACC0XPI6</accession>
<gene>
    <name evidence="1" type="ORF">Pint_31637</name>
</gene>
<evidence type="ECO:0000313" key="2">
    <source>
        <dbReference type="Proteomes" id="UP001163603"/>
    </source>
</evidence>
<keyword evidence="2" id="KW-1185">Reference proteome</keyword>
<sequence>MHVSPCILLKPGKRAEELMHLGAATSTSSKISAASAHVDATAHKAEACSAAATSPGTANTLAAKIYEDRLKLPLQRDCLDDAAMKLKNSNARFQSLGVDMGIGKEENLRVQHIFVGFLIQRKKDQVPWIPDSTKPSRMFRVREEYTSFGQPTLGSAAIFGLFLGVGAAQLCGFLDSKKIRLCYVVNDGAVAAQLCGFLD</sequence>
<name>A0ACC0XPI6_9ROSI</name>
<evidence type="ECO:0000313" key="1">
    <source>
        <dbReference type="EMBL" id="KAJ0020222.1"/>
    </source>
</evidence>
<comment type="caution">
    <text evidence="1">The sequence shown here is derived from an EMBL/GenBank/DDBJ whole genome shotgun (WGS) entry which is preliminary data.</text>
</comment>
<dbReference type="EMBL" id="CM047746">
    <property type="protein sequence ID" value="KAJ0020222.1"/>
    <property type="molecule type" value="Genomic_DNA"/>
</dbReference>
<protein>
    <submittedName>
        <fullName evidence="1">Uncharacterized protein</fullName>
    </submittedName>
</protein>
<organism evidence="1 2">
    <name type="scientific">Pistacia integerrima</name>
    <dbReference type="NCBI Taxonomy" id="434235"/>
    <lineage>
        <taxon>Eukaryota</taxon>
        <taxon>Viridiplantae</taxon>
        <taxon>Streptophyta</taxon>
        <taxon>Embryophyta</taxon>
        <taxon>Tracheophyta</taxon>
        <taxon>Spermatophyta</taxon>
        <taxon>Magnoliopsida</taxon>
        <taxon>eudicotyledons</taxon>
        <taxon>Gunneridae</taxon>
        <taxon>Pentapetalae</taxon>
        <taxon>rosids</taxon>
        <taxon>malvids</taxon>
        <taxon>Sapindales</taxon>
        <taxon>Anacardiaceae</taxon>
        <taxon>Pistacia</taxon>
    </lineage>
</organism>
<proteinExistence type="predicted"/>
<dbReference type="Proteomes" id="UP001163603">
    <property type="component" value="Chromosome 11"/>
</dbReference>
<reference evidence="2" key="1">
    <citation type="journal article" date="2023" name="G3 (Bethesda)">
        <title>Genome assembly and association tests identify interacting loci associated with vigor, precocity, and sex in interspecific pistachio rootstocks.</title>
        <authorList>
            <person name="Palmer W."/>
            <person name="Jacygrad E."/>
            <person name="Sagayaradj S."/>
            <person name="Cavanaugh K."/>
            <person name="Han R."/>
            <person name="Bertier L."/>
            <person name="Beede B."/>
            <person name="Kafkas S."/>
            <person name="Golino D."/>
            <person name="Preece J."/>
            <person name="Michelmore R."/>
        </authorList>
    </citation>
    <scope>NUCLEOTIDE SEQUENCE [LARGE SCALE GENOMIC DNA]</scope>
</reference>